<dbReference type="EMBL" id="CP139781">
    <property type="protein sequence ID" value="WRQ89379.1"/>
    <property type="molecule type" value="Genomic_DNA"/>
</dbReference>
<sequence length="160" mass="17967">MKTDKLTSAKLVDLIEQNLADLALLTLTKERGYANHDETRKIIQHARNCVADLRYTHVGLSLANLSSIIELIAAEVARATRKFPVWPTDPLHAVGVVGEEFGELQKEVLQLTYEPQKSSKEAVRIEAVQLAAMSIRFLLSLDRYEYQPQPQHTQKEGGES</sequence>
<organism evidence="1 2">
    <name type="scientific">Actomonas aquatica</name>
    <dbReference type="NCBI Taxonomy" id="2866162"/>
    <lineage>
        <taxon>Bacteria</taxon>
        <taxon>Pseudomonadati</taxon>
        <taxon>Verrucomicrobiota</taxon>
        <taxon>Opitutia</taxon>
        <taxon>Opitutales</taxon>
        <taxon>Opitutaceae</taxon>
        <taxon>Actomonas</taxon>
    </lineage>
</organism>
<evidence type="ECO:0000313" key="2">
    <source>
        <dbReference type="Proteomes" id="UP000738431"/>
    </source>
</evidence>
<keyword evidence="2" id="KW-1185">Reference proteome</keyword>
<accession>A0ABZ1CFN5</accession>
<reference evidence="1 2" key="1">
    <citation type="submission" date="2023-12" db="EMBL/GenBank/DDBJ databases">
        <title>Description of an unclassified Opitutus bacterium of Verrucomicrobiota.</title>
        <authorList>
            <person name="Zhang D.-F."/>
        </authorList>
    </citation>
    <scope>NUCLEOTIDE SEQUENCE [LARGE SCALE GENOMIC DNA]</scope>
    <source>
        <strain evidence="1 2">WL0086</strain>
    </source>
</reference>
<evidence type="ECO:0000313" key="1">
    <source>
        <dbReference type="EMBL" id="WRQ89379.1"/>
    </source>
</evidence>
<name>A0ABZ1CFN5_9BACT</name>
<dbReference type="Proteomes" id="UP000738431">
    <property type="component" value="Chromosome"/>
</dbReference>
<gene>
    <name evidence="1" type="ORF">K1X11_008155</name>
</gene>
<dbReference type="RefSeq" id="WP_221029930.1">
    <property type="nucleotide sequence ID" value="NZ_CP139781.1"/>
</dbReference>
<proteinExistence type="predicted"/>
<protein>
    <submittedName>
        <fullName evidence="1">Uncharacterized protein</fullName>
    </submittedName>
</protein>